<dbReference type="InterPro" id="IPR051015">
    <property type="entry name" value="EvgA-like"/>
</dbReference>
<dbReference type="SMART" id="SM00421">
    <property type="entry name" value="HTH_LUXR"/>
    <property type="match status" value="1"/>
</dbReference>
<dbReference type="SUPFAM" id="SSF52172">
    <property type="entry name" value="CheY-like"/>
    <property type="match status" value="1"/>
</dbReference>
<dbReference type="SUPFAM" id="SSF46894">
    <property type="entry name" value="C-terminal effector domain of the bipartite response regulators"/>
    <property type="match status" value="1"/>
</dbReference>
<reference evidence="6 7" key="1">
    <citation type="submission" date="2022-07" db="EMBL/GenBank/DDBJ databases">
        <authorList>
            <person name="Li W.-J."/>
            <person name="Deng Q.-Q."/>
        </authorList>
    </citation>
    <scope>NUCLEOTIDE SEQUENCE [LARGE SCALE GENOMIC DNA]</scope>
    <source>
        <strain evidence="6 7">SYSU M60028</strain>
    </source>
</reference>
<dbReference type="InterPro" id="IPR011006">
    <property type="entry name" value="CheY-like_superfamily"/>
</dbReference>
<evidence type="ECO:0000313" key="6">
    <source>
        <dbReference type="EMBL" id="MCP8939506.1"/>
    </source>
</evidence>
<dbReference type="PANTHER" id="PTHR45566">
    <property type="entry name" value="HTH-TYPE TRANSCRIPTIONAL REGULATOR YHJB-RELATED"/>
    <property type="match status" value="1"/>
</dbReference>
<sequence length="198" mass="20671">MTAPRPVLRLLIVDDHPLVRIGLRAAIMAAFPQAVLEEAQSIAEALACLRAADIDLILLDLALPDSRGHEGLAVLRAAAPGLPVVVLTGAADDDVRGACLAAGASAVVFKSNGPREVIEAIGRLVDAAPMDGATRPGLTPRETDILILCAKGLQNKQIGRSLGISENTVRAHLASVFRRFGLASRGDVQALLERTGVL</sequence>
<evidence type="ECO:0000256" key="1">
    <source>
        <dbReference type="ARBA" id="ARBA00022553"/>
    </source>
</evidence>
<dbReference type="Proteomes" id="UP001205890">
    <property type="component" value="Unassembled WGS sequence"/>
</dbReference>
<evidence type="ECO:0000259" key="4">
    <source>
        <dbReference type="PROSITE" id="PS50043"/>
    </source>
</evidence>
<keyword evidence="1 3" id="KW-0597">Phosphoprotein</keyword>
<keyword evidence="2" id="KW-0238">DNA-binding</keyword>
<dbReference type="PANTHER" id="PTHR45566:SF1">
    <property type="entry name" value="HTH-TYPE TRANSCRIPTIONAL REGULATOR YHJB-RELATED"/>
    <property type="match status" value="1"/>
</dbReference>
<dbReference type="Gene3D" id="1.10.10.10">
    <property type="entry name" value="Winged helix-like DNA-binding domain superfamily/Winged helix DNA-binding domain"/>
    <property type="match status" value="1"/>
</dbReference>
<dbReference type="CDD" id="cd06170">
    <property type="entry name" value="LuxR_C_like"/>
    <property type="match status" value="1"/>
</dbReference>
<proteinExistence type="predicted"/>
<dbReference type="RefSeq" id="WP_254743120.1">
    <property type="nucleotide sequence ID" value="NZ_JANCLU010000012.1"/>
</dbReference>
<dbReference type="InterPro" id="IPR036388">
    <property type="entry name" value="WH-like_DNA-bd_sf"/>
</dbReference>
<feature type="domain" description="Response regulatory" evidence="5">
    <location>
        <begin position="9"/>
        <end position="125"/>
    </location>
</feature>
<evidence type="ECO:0000256" key="2">
    <source>
        <dbReference type="ARBA" id="ARBA00023125"/>
    </source>
</evidence>
<dbReference type="PRINTS" id="PR00038">
    <property type="entry name" value="HTHLUXR"/>
</dbReference>
<dbReference type="EMBL" id="JANCLU010000012">
    <property type="protein sequence ID" value="MCP8939506.1"/>
    <property type="molecule type" value="Genomic_DNA"/>
</dbReference>
<dbReference type="Pfam" id="PF00196">
    <property type="entry name" value="GerE"/>
    <property type="match status" value="1"/>
</dbReference>
<dbReference type="Gene3D" id="3.40.50.2300">
    <property type="match status" value="1"/>
</dbReference>
<name>A0ABT1LEG4_9HYPH</name>
<dbReference type="InterPro" id="IPR000792">
    <property type="entry name" value="Tscrpt_reg_LuxR_C"/>
</dbReference>
<dbReference type="InterPro" id="IPR016032">
    <property type="entry name" value="Sig_transdc_resp-reg_C-effctor"/>
</dbReference>
<comment type="caution">
    <text evidence="6">The sequence shown here is derived from an EMBL/GenBank/DDBJ whole genome shotgun (WGS) entry which is preliminary data.</text>
</comment>
<feature type="modified residue" description="4-aspartylphosphate" evidence="3">
    <location>
        <position position="60"/>
    </location>
</feature>
<evidence type="ECO:0000313" key="7">
    <source>
        <dbReference type="Proteomes" id="UP001205890"/>
    </source>
</evidence>
<dbReference type="Pfam" id="PF00072">
    <property type="entry name" value="Response_reg"/>
    <property type="match status" value="1"/>
</dbReference>
<dbReference type="InterPro" id="IPR001789">
    <property type="entry name" value="Sig_transdc_resp-reg_receiver"/>
</dbReference>
<gene>
    <name evidence="6" type="ORF">NK718_13350</name>
</gene>
<dbReference type="InterPro" id="IPR058245">
    <property type="entry name" value="NreC/VraR/RcsB-like_REC"/>
</dbReference>
<dbReference type="PROSITE" id="PS50110">
    <property type="entry name" value="RESPONSE_REGULATORY"/>
    <property type="match status" value="1"/>
</dbReference>
<organism evidence="6 7">
    <name type="scientific">Alsobacter ponti</name>
    <dbReference type="NCBI Taxonomy" id="2962936"/>
    <lineage>
        <taxon>Bacteria</taxon>
        <taxon>Pseudomonadati</taxon>
        <taxon>Pseudomonadota</taxon>
        <taxon>Alphaproteobacteria</taxon>
        <taxon>Hyphomicrobiales</taxon>
        <taxon>Alsobacteraceae</taxon>
        <taxon>Alsobacter</taxon>
    </lineage>
</organism>
<dbReference type="SMART" id="SM00448">
    <property type="entry name" value="REC"/>
    <property type="match status" value="1"/>
</dbReference>
<dbReference type="CDD" id="cd17535">
    <property type="entry name" value="REC_NarL-like"/>
    <property type="match status" value="1"/>
</dbReference>
<evidence type="ECO:0000259" key="5">
    <source>
        <dbReference type="PROSITE" id="PS50110"/>
    </source>
</evidence>
<evidence type="ECO:0000256" key="3">
    <source>
        <dbReference type="PROSITE-ProRule" id="PRU00169"/>
    </source>
</evidence>
<keyword evidence="7" id="KW-1185">Reference proteome</keyword>
<dbReference type="PROSITE" id="PS50043">
    <property type="entry name" value="HTH_LUXR_2"/>
    <property type="match status" value="1"/>
</dbReference>
<accession>A0ABT1LEG4</accession>
<feature type="domain" description="HTH luxR-type" evidence="4">
    <location>
        <begin position="131"/>
        <end position="196"/>
    </location>
</feature>
<dbReference type="PROSITE" id="PS00622">
    <property type="entry name" value="HTH_LUXR_1"/>
    <property type="match status" value="1"/>
</dbReference>
<protein>
    <submittedName>
        <fullName evidence="6">Response regulator transcription factor</fullName>
    </submittedName>
</protein>